<dbReference type="InterPro" id="IPR027981">
    <property type="entry name" value="DUF4446"/>
</dbReference>
<reference evidence="2 3" key="1">
    <citation type="journal article" date="2015" name="Nature">
        <title>rRNA introns, odd ribosomes, and small enigmatic genomes across a large radiation of phyla.</title>
        <authorList>
            <person name="Brown C.T."/>
            <person name="Hug L.A."/>
            <person name="Thomas B.C."/>
            <person name="Sharon I."/>
            <person name="Castelle C.J."/>
            <person name="Singh A."/>
            <person name="Wilkins M.J."/>
            <person name="Williams K.H."/>
            <person name="Banfield J.F."/>
        </authorList>
    </citation>
    <scope>NUCLEOTIDE SEQUENCE [LARGE SCALE GENOMIC DNA]</scope>
</reference>
<keyword evidence="1" id="KW-1133">Transmembrane helix</keyword>
<protein>
    <recommendedName>
        <fullName evidence="4">DUF4446 domain-containing protein</fullName>
    </recommendedName>
</protein>
<accession>A0A0G0E723</accession>
<proteinExistence type="predicted"/>
<keyword evidence="1" id="KW-0812">Transmembrane</keyword>
<dbReference type="Proteomes" id="UP000034004">
    <property type="component" value="Unassembled WGS sequence"/>
</dbReference>
<dbReference type="Pfam" id="PF14584">
    <property type="entry name" value="DUF4446"/>
    <property type="match status" value="1"/>
</dbReference>
<organism evidence="2 3">
    <name type="scientific">Candidatus Roizmanbacteria bacterium GW2011_GWC2_34_23</name>
    <dbReference type="NCBI Taxonomy" id="1618484"/>
    <lineage>
        <taxon>Bacteria</taxon>
        <taxon>Candidatus Roizmaniibacteriota</taxon>
    </lineage>
</organism>
<comment type="caution">
    <text evidence="2">The sequence shown here is derived from an EMBL/GenBank/DDBJ whole genome shotgun (WGS) entry which is preliminary data.</text>
</comment>
<dbReference type="STRING" id="1618484.UR56_C0002G0104"/>
<evidence type="ECO:0000313" key="3">
    <source>
        <dbReference type="Proteomes" id="UP000034004"/>
    </source>
</evidence>
<keyword evidence="1" id="KW-0472">Membrane</keyword>
<dbReference type="AlphaFoldDB" id="A0A0G0E723"/>
<evidence type="ECO:0000256" key="1">
    <source>
        <dbReference type="SAM" id="Phobius"/>
    </source>
</evidence>
<name>A0A0G0E723_9BACT</name>
<evidence type="ECO:0000313" key="2">
    <source>
        <dbReference type="EMBL" id="KKP63127.1"/>
    </source>
</evidence>
<dbReference type="EMBL" id="LBPR01000002">
    <property type="protein sequence ID" value="KKP63127.1"/>
    <property type="molecule type" value="Genomic_DNA"/>
</dbReference>
<feature type="transmembrane region" description="Helical" evidence="1">
    <location>
        <begin position="6"/>
        <end position="22"/>
    </location>
</feature>
<sequence>MLIYGLVIIFFAWLIILTGIVLRTKAHYNSLISNTGKHKIDEILDELLMIDKKTSQELEVVKKELHEEIKKSILHIQKVGLVRFNPFEKTGGEKSFVITFLNNENSGIVINFIHTRDGLRVYSKKVKNGKSEEFELSEEEKKAIINSS</sequence>
<gene>
    <name evidence="2" type="ORF">UR56_C0002G0104</name>
</gene>
<evidence type="ECO:0008006" key="4">
    <source>
        <dbReference type="Google" id="ProtNLM"/>
    </source>
</evidence>